<accession>A0A4Q9M5C1</accession>
<dbReference type="Proteomes" id="UP000292957">
    <property type="component" value="Unassembled WGS sequence"/>
</dbReference>
<gene>
    <name evidence="1" type="ORF">BD311DRAFT_164991</name>
</gene>
<dbReference type="EMBL" id="ML143555">
    <property type="protein sequence ID" value="TBU22144.1"/>
    <property type="molecule type" value="Genomic_DNA"/>
</dbReference>
<reference evidence="1" key="1">
    <citation type="submission" date="2019-01" db="EMBL/GenBank/DDBJ databases">
        <title>Draft genome sequences of three monokaryotic isolates of the white-rot basidiomycete fungus Dichomitus squalens.</title>
        <authorList>
            <consortium name="DOE Joint Genome Institute"/>
            <person name="Lopez S.C."/>
            <person name="Andreopoulos B."/>
            <person name="Pangilinan J."/>
            <person name="Lipzen A."/>
            <person name="Riley R."/>
            <person name="Ahrendt S."/>
            <person name="Ng V."/>
            <person name="Barry K."/>
            <person name="Daum C."/>
            <person name="Grigoriev I.V."/>
            <person name="Hilden K.S."/>
            <person name="Makela M.R."/>
            <person name="de Vries R.P."/>
        </authorList>
    </citation>
    <scope>NUCLEOTIDE SEQUENCE [LARGE SCALE GENOMIC DNA]</scope>
    <source>
        <strain evidence="1">OM18370.1</strain>
    </source>
</reference>
<name>A0A4Q9M5C1_9APHY</name>
<evidence type="ECO:0000313" key="1">
    <source>
        <dbReference type="EMBL" id="TBU22144.1"/>
    </source>
</evidence>
<dbReference type="AlphaFoldDB" id="A0A4Q9M5C1"/>
<protein>
    <submittedName>
        <fullName evidence="1">Uncharacterized protein</fullName>
    </submittedName>
</protein>
<sequence>MSQLEYIHAMYLVSNNGCYRIITLITITGIQFDTAAFWSQNIVLYCDLAPNPTERWNNIHRKSIYSTAYTCTQRCHCGDGKMPTGQRTHSGQRSHRRLYHLDKDRQTKRYARVALCLSHRPRIRELCMTAARCDSQLNGLTLLPSSFHGYQSLL</sequence>
<proteinExistence type="predicted"/>
<organism evidence="1">
    <name type="scientific">Dichomitus squalens</name>
    <dbReference type="NCBI Taxonomy" id="114155"/>
    <lineage>
        <taxon>Eukaryota</taxon>
        <taxon>Fungi</taxon>
        <taxon>Dikarya</taxon>
        <taxon>Basidiomycota</taxon>
        <taxon>Agaricomycotina</taxon>
        <taxon>Agaricomycetes</taxon>
        <taxon>Polyporales</taxon>
        <taxon>Polyporaceae</taxon>
        <taxon>Dichomitus</taxon>
    </lineage>
</organism>